<organism evidence="14 15">
    <name type="scientific">Thiomonas arsenitoxydans (strain DSM 22701 / CIP 110005 / 3As)</name>
    <dbReference type="NCBI Taxonomy" id="426114"/>
    <lineage>
        <taxon>Bacteria</taxon>
        <taxon>Pseudomonadati</taxon>
        <taxon>Pseudomonadota</taxon>
        <taxon>Betaproteobacteria</taxon>
        <taxon>Burkholderiales</taxon>
        <taxon>Thiomonas</taxon>
    </lineage>
</organism>
<dbReference type="Proteomes" id="UP000664800">
    <property type="component" value="Unassembled WGS sequence"/>
</dbReference>
<dbReference type="InterPro" id="IPR039421">
    <property type="entry name" value="Type_1_exporter"/>
</dbReference>
<dbReference type="PROSITE" id="PS50929">
    <property type="entry name" value="ABC_TM1F"/>
    <property type="match status" value="1"/>
</dbReference>
<comment type="caution">
    <text evidence="14">The sequence shown here is derived from an EMBL/GenBank/DDBJ whole genome shotgun (WGS) entry which is preliminary data.</text>
</comment>
<accession>A0A8I1MUI6</accession>
<feature type="transmembrane region" description="Helical" evidence="11">
    <location>
        <begin position="32"/>
        <end position="50"/>
    </location>
</feature>
<keyword evidence="9" id="KW-0445">Lipid transport</keyword>
<feature type="transmembrane region" description="Helical" evidence="11">
    <location>
        <begin position="296"/>
        <end position="318"/>
    </location>
</feature>
<dbReference type="Gene3D" id="3.40.50.300">
    <property type="entry name" value="P-loop containing nucleotide triphosphate hydrolases"/>
    <property type="match status" value="1"/>
</dbReference>
<feature type="domain" description="ABC transporter" evidence="12">
    <location>
        <begin position="354"/>
        <end position="593"/>
    </location>
</feature>
<evidence type="ECO:0000256" key="3">
    <source>
        <dbReference type="ARBA" id="ARBA00022475"/>
    </source>
</evidence>
<dbReference type="CDD" id="cd18585">
    <property type="entry name" value="ABC_6TM_CydC"/>
    <property type="match status" value="1"/>
</dbReference>
<sequence length="595" mass="64519">MRWNPLPPDFDLPQARADLKRLVGLFSPYRNWMLWGALAALLTLLANVALMTASGWFIAQMALVGLVGAAMDYFTPAAFIRGMAITRTAGRYIERLITHEATFRLLQELRVWFYRRLEPLAPARLQELRSADLSSRLISDIDALNHLYLRVLVPVGVALLGGALILAMMALYSGRVAASTLLFLLLAGVAVPLLTFRLGHGPGRRLVTLRAELRSAAVDGLQGLGELRVYGGAARQAQRIDALTDAMIGQQRQLSRATGLSQGLLGLSANLAMWCALLLAIPLVTDASITPAELPMLALFVLSSFEAVLPLPLALQMLGETLAAARRVFGILDARPQVEEPADMPVPQWERADVEIDGLRLRYPGARGEAAWALDGLSLHLRAGERVALVGPSGAGKSTLVQALLRFWDYQEGSVRIGGHDLRAWPGEALRAHIAVVSQDTYLFNTTIRDNLMLAKPEATEDEVIAACKAAQLHDFIAALPEGYETWVGEAGMRLSGGQARRVAIARALLRNAPLLILDEPTEGLDALTERDLLRDLVQLMQGRTVLLISHRIAALPAAVDRVLVMEAGRVVEAGAPAELLARQGGAFRALHDAL</sequence>
<dbReference type="InterPro" id="IPR036640">
    <property type="entry name" value="ABC1_TM_sf"/>
</dbReference>
<feature type="transmembrane region" description="Helical" evidence="11">
    <location>
        <begin position="176"/>
        <end position="196"/>
    </location>
</feature>
<evidence type="ECO:0000256" key="2">
    <source>
        <dbReference type="ARBA" id="ARBA00022448"/>
    </source>
</evidence>
<dbReference type="Pfam" id="PF00005">
    <property type="entry name" value="ABC_tran"/>
    <property type="match status" value="1"/>
</dbReference>
<dbReference type="InterPro" id="IPR003439">
    <property type="entry name" value="ABC_transporter-like_ATP-bd"/>
</dbReference>
<feature type="transmembrane region" description="Helical" evidence="11">
    <location>
        <begin position="147"/>
        <end position="170"/>
    </location>
</feature>
<reference evidence="14" key="1">
    <citation type="submission" date="2021-02" db="EMBL/GenBank/DDBJ databases">
        <title>Thiocyanate and organic carbon inputs drive convergent selection for specific autotrophic Afipia and Thiobacillus strains within complex microbiomes.</title>
        <authorList>
            <person name="Huddy R.J."/>
            <person name="Sachdeva R."/>
            <person name="Kadzinga F."/>
            <person name="Kantor R.S."/>
            <person name="Harrison S.T.L."/>
            <person name="Banfield J.F."/>
        </authorList>
    </citation>
    <scope>NUCLEOTIDE SEQUENCE</scope>
    <source>
        <strain evidence="14">SCN18_13_7_16_R3_B_64_19</strain>
    </source>
</reference>
<feature type="domain" description="ABC transmembrane type-1" evidence="13">
    <location>
        <begin position="38"/>
        <end position="320"/>
    </location>
</feature>
<evidence type="ECO:0000313" key="14">
    <source>
        <dbReference type="EMBL" id="MBN8743996.1"/>
    </source>
</evidence>
<dbReference type="AlphaFoldDB" id="A0A8I1MUI6"/>
<evidence type="ECO:0000256" key="6">
    <source>
        <dbReference type="ARBA" id="ARBA00022840"/>
    </source>
</evidence>
<dbReference type="SUPFAM" id="SSF52540">
    <property type="entry name" value="P-loop containing nucleoside triphosphate hydrolases"/>
    <property type="match status" value="1"/>
</dbReference>
<dbReference type="RefSeq" id="WP_276729382.1">
    <property type="nucleotide sequence ID" value="NZ_JAFKMR010000014.1"/>
</dbReference>
<protein>
    <submittedName>
        <fullName evidence="14">Thiol reductant ABC exporter subunit CydC</fullName>
    </submittedName>
</protein>
<dbReference type="InterPro" id="IPR003593">
    <property type="entry name" value="AAA+_ATPase"/>
</dbReference>
<feature type="transmembrane region" description="Helical" evidence="11">
    <location>
        <begin position="264"/>
        <end position="284"/>
    </location>
</feature>
<evidence type="ECO:0000256" key="9">
    <source>
        <dbReference type="ARBA" id="ARBA00023055"/>
    </source>
</evidence>
<dbReference type="GO" id="GO:0016887">
    <property type="term" value="F:ATP hydrolysis activity"/>
    <property type="evidence" value="ECO:0007669"/>
    <property type="project" value="InterPro"/>
</dbReference>
<keyword evidence="6" id="KW-0067">ATP-binding</keyword>
<evidence type="ECO:0000313" key="15">
    <source>
        <dbReference type="Proteomes" id="UP000664800"/>
    </source>
</evidence>
<dbReference type="PROSITE" id="PS50893">
    <property type="entry name" value="ABC_TRANSPORTER_2"/>
    <property type="match status" value="1"/>
</dbReference>
<proteinExistence type="predicted"/>
<dbReference type="SUPFAM" id="SSF90123">
    <property type="entry name" value="ABC transporter transmembrane region"/>
    <property type="match status" value="1"/>
</dbReference>
<dbReference type="GO" id="GO:0045454">
    <property type="term" value="P:cell redox homeostasis"/>
    <property type="evidence" value="ECO:0007669"/>
    <property type="project" value="InterPro"/>
</dbReference>
<dbReference type="GO" id="GO:0034775">
    <property type="term" value="P:glutathione transmembrane transport"/>
    <property type="evidence" value="ECO:0007669"/>
    <property type="project" value="InterPro"/>
</dbReference>
<feature type="transmembrane region" description="Helical" evidence="11">
    <location>
        <begin position="56"/>
        <end position="74"/>
    </location>
</feature>
<dbReference type="InterPro" id="IPR017871">
    <property type="entry name" value="ABC_transporter-like_CS"/>
</dbReference>
<keyword evidence="10 11" id="KW-0472">Membrane</keyword>
<dbReference type="Pfam" id="PF00664">
    <property type="entry name" value="ABC_membrane"/>
    <property type="match status" value="1"/>
</dbReference>
<dbReference type="PROSITE" id="PS00211">
    <property type="entry name" value="ABC_TRANSPORTER_1"/>
    <property type="match status" value="1"/>
</dbReference>
<dbReference type="GO" id="GO:0140359">
    <property type="term" value="F:ABC-type transporter activity"/>
    <property type="evidence" value="ECO:0007669"/>
    <property type="project" value="InterPro"/>
</dbReference>
<evidence type="ECO:0000256" key="10">
    <source>
        <dbReference type="ARBA" id="ARBA00023136"/>
    </source>
</evidence>
<keyword evidence="8 11" id="KW-1133">Transmembrane helix</keyword>
<evidence type="ECO:0000256" key="1">
    <source>
        <dbReference type="ARBA" id="ARBA00004651"/>
    </source>
</evidence>
<comment type="subcellular location">
    <subcellularLocation>
        <location evidence="1">Cell membrane</location>
        <topology evidence="1">Multi-pass membrane protein</topology>
    </subcellularLocation>
</comment>
<evidence type="ECO:0000259" key="13">
    <source>
        <dbReference type="PROSITE" id="PS50929"/>
    </source>
</evidence>
<evidence type="ECO:0000256" key="8">
    <source>
        <dbReference type="ARBA" id="ARBA00022989"/>
    </source>
</evidence>
<dbReference type="NCBIfam" id="TIGR02868">
    <property type="entry name" value="CydC"/>
    <property type="match status" value="1"/>
</dbReference>
<evidence type="ECO:0000256" key="7">
    <source>
        <dbReference type="ARBA" id="ARBA00022967"/>
    </source>
</evidence>
<dbReference type="EMBL" id="JAFKMR010000014">
    <property type="protein sequence ID" value="MBN8743996.1"/>
    <property type="molecule type" value="Genomic_DNA"/>
</dbReference>
<evidence type="ECO:0000256" key="11">
    <source>
        <dbReference type="SAM" id="Phobius"/>
    </source>
</evidence>
<gene>
    <name evidence="14" type="primary">cydC</name>
    <name evidence="14" type="ORF">J0I24_06770</name>
</gene>
<dbReference type="GO" id="GO:0005886">
    <property type="term" value="C:plasma membrane"/>
    <property type="evidence" value="ECO:0007669"/>
    <property type="project" value="UniProtKB-SubCell"/>
</dbReference>
<dbReference type="Gene3D" id="1.20.1560.10">
    <property type="entry name" value="ABC transporter type 1, transmembrane domain"/>
    <property type="match status" value="1"/>
</dbReference>
<keyword evidence="5" id="KW-0547">Nucleotide-binding</keyword>
<keyword evidence="2" id="KW-0813">Transport</keyword>
<keyword evidence="4 11" id="KW-0812">Transmembrane</keyword>
<dbReference type="PANTHER" id="PTHR24221:SF654">
    <property type="entry name" value="ATP-BINDING CASSETTE SUB-FAMILY B MEMBER 6"/>
    <property type="match status" value="1"/>
</dbReference>
<name>A0A8I1MUI6_THIA3</name>
<evidence type="ECO:0000256" key="4">
    <source>
        <dbReference type="ARBA" id="ARBA00022692"/>
    </source>
</evidence>
<dbReference type="GO" id="GO:0034040">
    <property type="term" value="F:ATPase-coupled lipid transmembrane transporter activity"/>
    <property type="evidence" value="ECO:0007669"/>
    <property type="project" value="TreeGrafter"/>
</dbReference>
<dbReference type="FunFam" id="3.40.50.300:FF:000221">
    <property type="entry name" value="Multidrug ABC transporter ATP-binding protein"/>
    <property type="match status" value="1"/>
</dbReference>
<dbReference type="InterPro" id="IPR027417">
    <property type="entry name" value="P-loop_NTPase"/>
</dbReference>
<dbReference type="PANTHER" id="PTHR24221">
    <property type="entry name" value="ATP-BINDING CASSETTE SUB-FAMILY B"/>
    <property type="match status" value="1"/>
</dbReference>
<dbReference type="GO" id="GO:0005524">
    <property type="term" value="F:ATP binding"/>
    <property type="evidence" value="ECO:0007669"/>
    <property type="project" value="UniProtKB-KW"/>
</dbReference>
<dbReference type="SMART" id="SM00382">
    <property type="entry name" value="AAA"/>
    <property type="match status" value="1"/>
</dbReference>
<keyword evidence="7" id="KW-1278">Translocase</keyword>
<dbReference type="InterPro" id="IPR011527">
    <property type="entry name" value="ABC1_TM_dom"/>
</dbReference>
<evidence type="ECO:0000259" key="12">
    <source>
        <dbReference type="PROSITE" id="PS50893"/>
    </source>
</evidence>
<evidence type="ECO:0000256" key="5">
    <source>
        <dbReference type="ARBA" id="ARBA00022741"/>
    </source>
</evidence>
<dbReference type="InterPro" id="IPR014223">
    <property type="entry name" value="ABC_CydC/D"/>
</dbReference>
<keyword evidence="3" id="KW-1003">Cell membrane</keyword>